<evidence type="ECO:0000313" key="4">
    <source>
        <dbReference type="Proteomes" id="UP001596996"/>
    </source>
</evidence>
<evidence type="ECO:0000256" key="1">
    <source>
        <dbReference type="SAM" id="SignalP"/>
    </source>
</evidence>
<reference evidence="4" key="1">
    <citation type="journal article" date="2019" name="Int. J. Syst. Evol. Microbiol.">
        <title>The Global Catalogue of Microorganisms (GCM) 10K type strain sequencing project: providing services to taxonomists for standard genome sequencing and annotation.</title>
        <authorList>
            <consortium name="The Broad Institute Genomics Platform"/>
            <consortium name="The Broad Institute Genome Sequencing Center for Infectious Disease"/>
            <person name="Wu L."/>
            <person name="Ma J."/>
        </authorList>
    </citation>
    <scope>NUCLEOTIDE SEQUENCE [LARGE SCALE GENOMIC DNA]</scope>
    <source>
        <strain evidence="4">CCUG 61707</strain>
    </source>
</reference>
<protein>
    <submittedName>
        <fullName evidence="3">Chalcone isomerase family protein</fullName>
    </submittedName>
</protein>
<dbReference type="RefSeq" id="WP_380818033.1">
    <property type="nucleotide sequence ID" value="NZ_JBHTJN010000001.1"/>
</dbReference>
<proteinExistence type="predicted"/>
<feature type="domain" description="Chalcone isomerase" evidence="2">
    <location>
        <begin position="35"/>
        <end position="158"/>
    </location>
</feature>
<feature type="signal peptide" evidence="1">
    <location>
        <begin position="1"/>
        <end position="20"/>
    </location>
</feature>
<gene>
    <name evidence="3" type="ORF">ACFQ02_00755</name>
</gene>
<evidence type="ECO:0000259" key="2">
    <source>
        <dbReference type="Pfam" id="PF16036"/>
    </source>
</evidence>
<keyword evidence="3" id="KW-0413">Isomerase</keyword>
<accession>A0ABW3I630</accession>
<keyword evidence="1" id="KW-0732">Signal</keyword>
<dbReference type="InterPro" id="IPR016087">
    <property type="entry name" value="Chalcone_isomerase"/>
</dbReference>
<comment type="caution">
    <text evidence="3">The sequence shown here is derived from an EMBL/GenBank/DDBJ whole genome shotgun (WGS) entry which is preliminary data.</text>
</comment>
<dbReference type="Proteomes" id="UP001596996">
    <property type="component" value="Unassembled WGS sequence"/>
</dbReference>
<keyword evidence="4" id="KW-1185">Reference proteome</keyword>
<feature type="chain" id="PRO_5047069208" evidence="1">
    <location>
        <begin position="21"/>
        <end position="203"/>
    </location>
</feature>
<dbReference type="EMBL" id="JBHTJN010000001">
    <property type="protein sequence ID" value="MFD0965398.1"/>
    <property type="molecule type" value="Genomic_DNA"/>
</dbReference>
<evidence type="ECO:0000313" key="3">
    <source>
        <dbReference type="EMBL" id="MFD0965398.1"/>
    </source>
</evidence>
<organism evidence="3 4">
    <name type="scientific">Seminibacterium arietis</name>
    <dbReference type="NCBI Taxonomy" id="1173502"/>
    <lineage>
        <taxon>Bacteria</taxon>
        <taxon>Pseudomonadati</taxon>
        <taxon>Pseudomonadota</taxon>
        <taxon>Gammaproteobacteria</taxon>
        <taxon>Pasteurellales</taxon>
        <taxon>Pasteurellaceae</taxon>
        <taxon>Seminibacterium</taxon>
    </lineage>
</organism>
<dbReference type="Pfam" id="PF16036">
    <property type="entry name" value="Chalcone_3"/>
    <property type="match status" value="1"/>
</dbReference>
<name>A0ABW3I630_9PAST</name>
<sequence length="203" mass="23504">MKFKGCLFFIFYLFSTALLAKWQQVGNADYNWGPFQVYTVSLYTENGEYEDNQTPLMISFKYDKPIEGKNFAISLIKEIDALQLSENKEQWLTELQAILPDFSPNDVLTYIALDSKGYFILNDAVLEHEFDAEFNQAFISIWLSDKSVFSQLQKPLLGKDKMPHNLEERLLPLPKVKILDEEDADPQLPPLFKITEDQAKLMC</sequence>
<dbReference type="GO" id="GO:0016853">
    <property type="term" value="F:isomerase activity"/>
    <property type="evidence" value="ECO:0007669"/>
    <property type="project" value="UniProtKB-KW"/>
</dbReference>